<reference evidence="2" key="1">
    <citation type="submission" date="2023-03" db="EMBL/GenBank/DDBJ databases">
        <title>Complete genome of Cladonia borealis.</title>
        <authorList>
            <person name="Park H."/>
        </authorList>
    </citation>
    <scope>NUCLEOTIDE SEQUENCE</scope>
    <source>
        <strain evidence="2">ANT050790</strain>
    </source>
</reference>
<dbReference type="Proteomes" id="UP001166286">
    <property type="component" value="Unassembled WGS sequence"/>
</dbReference>
<dbReference type="EMBL" id="JAFEKC020000015">
    <property type="protein sequence ID" value="KAK0510695.1"/>
    <property type="molecule type" value="Genomic_DNA"/>
</dbReference>
<sequence length="387" mass="43435">MRMLKQRHPQPALRPSRLPSPGPVTIPALPHLQPNLVESRTNQRNNDLNRQIGLANSITRQPNPLDIVSRERTPAPHNPTIPEREVHGPSELQLGRYTRPQGPTNAERRFPRTPPLQPAARIMHGGQSTTPQGPTIGARRFLRPLKLQAAAHVSQRGRYPTPESPTIIERGNPGPSNQQPAIQDTMPAPARLEPDQRPSTQAVDFSQNTIEPNNPFPPERVEAEINRRVEVQLAEERRKRKELRIKKKQCRHKEPASRHSNRPVPGAYPPSESTLSRSDNVSRTSHRSTAASGYNHDSQSSPASTELHTSRQAHNIGRRTSARPNGGVPGPTRTRVDTHARHHERARRLEMIPSQRRILDGLMLTLIHGANGIFNTLPNRVWRLIRG</sequence>
<feature type="region of interest" description="Disordered" evidence="1">
    <location>
        <begin position="240"/>
        <end position="347"/>
    </location>
</feature>
<dbReference type="AlphaFoldDB" id="A0AA39QYZ7"/>
<gene>
    <name evidence="2" type="ORF">JMJ35_007127</name>
</gene>
<evidence type="ECO:0000313" key="3">
    <source>
        <dbReference type="Proteomes" id="UP001166286"/>
    </source>
</evidence>
<accession>A0AA39QYZ7</accession>
<feature type="compositionally biased region" description="Basic residues" evidence="1">
    <location>
        <begin position="240"/>
        <end position="251"/>
    </location>
</feature>
<feature type="compositionally biased region" description="Polar residues" evidence="1">
    <location>
        <begin position="197"/>
        <end position="212"/>
    </location>
</feature>
<organism evidence="2 3">
    <name type="scientific">Cladonia borealis</name>
    <dbReference type="NCBI Taxonomy" id="184061"/>
    <lineage>
        <taxon>Eukaryota</taxon>
        <taxon>Fungi</taxon>
        <taxon>Dikarya</taxon>
        <taxon>Ascomycota</taxon>
        <taxon>Pezizomycotina</taxon>
        <taxon>Lecanoromycetes</taxon>
        <taxon>OSLEUM clade</taxon>
        <taxon>Lecanoromycetidae</taxon>
        <taxon>Lecanorales</taxon>
        <taxon>Lecanorineae</taxon>
        <taxon>Cladoniaceae</taxon>
        <taxon>Cladonia</taxon>
    </lineage>
</organism>
<feature type="compositionally biased region" description="Polar residues" evidence="1">
    <location>
        <begin position="271"/>
        <end position="313"/>
    </location>
</feature>
<feature type="region of interest" description="Disordered" evidence="1">
    <location>
        <begin position="151"/>
        <end position="223"/>
    </location>
</feature>
<proteinExistence type="predicted"/>
<protein>
    <submittedName>
        <fullName evidence="2">Uncharacterized protein</fullName>
    </submittedName>
</protein>
<feature type="region of interest" description="Disordered" evidence="1">
    <location>
        <begin position="1"/>
        <end position="30"/>
    </location>
</feature>
<keyword evidence="3" id="KW-1185">Reference proteome</keyword>
<comment type="caution">
    <text evidence="2">The sequence shown here is derived from an EMBL/GenBank/DDBJ whole genome shotgun (WGS) entry which is preliminary data.</text>
</comment>
<evidence type="ECO:0000256" key="1">
    <source>
        <dbReference type="SAM" id="MobiDB-lite"/>
    </source>
</evidence>
<evidence type="ECO:0000313" key="2">
    <source>
        <dbReference type="EMBL" id="KAK0510695.1"/>
    </source>
</evidence>
<name>A0AA39QYZ7_9LECA</name>